<comment type="caution">
    <text evidence="1">The sequence shown here is derived from an EMBL/GenBank/DDBJ whole genome shotgun (WGS) entry which is preliminary data.</text>
</comment>
<reference evidence="1" key="1">
    <citation type="submission" date="2021-08" db="EMBL/GenBank/DDBJ databases">
        <authorList>
            <person name="Misof B."/>
            <person name="Oliver O."/>
            <person name="Podsiadlowski L."/>
            <person name="Donath A."/>
            <person name="Peters R."/>
            <person name="Mayer C."/>
            <person name="Rust J."/>
            <person name="Gunkel S."/>
            <person name="Lesny P."/>
            <person name="Martin S."/>
            <person name="Oeyen J.P."/>
            <person name="Petersen M."/>
            <person name="Panagiotis P."/>
            <person name="Wilbrandt J."/>
            <person name="Tanja T."/>
        </authorList>
    </citation>
    <scope>NUCLEOTIDE SEQUENCE</scope>
    <source>
        <strain evidence="1">GBR_01_08_01A</strain>
        <tissue evidence="1">Thorax + abdomen</tissue>
    </source>
</reference>
<evidence type="ECO:0000313" key="1">
    <source>
        <dbReference type="EMBL" id="KAK2578209.1"/>
    </source>
</evidence>
<accession>A0AAD9VKV5</accession>
<protein>
    <recommendedName>
        <fullName evidence="3">Copia protein</fullName>
    </recommendedName>
</protein>
<keyword evidence="2" id="KW-1185">Reference proteome</keyword>
<dbReference type="AlphaFoldDB" id="A0AAD9VKV5"/>
<dbReference type="Proteomes" id="UP001258017">
    <property type="component" value="Unassembled WGS sequence"/>
</dbReference>
<name>A0AAD9VKV5_9HYME</name>
<evidence type="ECO:0008006" key="3">
    <source>
        <dbReference type="Google" id="ProtNLM"/>
    </source>
</evidence>
<dbReference type="EMBL" id="JAIFRP010000526">
    <property type="protein sequence ID" value="KAK2578209.1"/>
    <property type="molecule type" value="Genomic_DNA"/>
</dbReference>
<gene>
    <name evidence="1" type="ORF">KPH14_012845</name>
</gene>
<evidence type="ECO:0000313" key="2">
    <source>
        <dbReference type="Proteomes" id="UP001258017"/>
    </source>
</evidence>
<dbReference type="CDD" id="cd09272">
    <property type="entry name" value="RNase_HI_RT_Ty1"/>
    <property type="match status" value="1"/>
</dbReference>
<reference evidence="1" key="2">
    <citation type="journal article" date="2023" name="Commun. Biol.">
        <title>Intrasexual cuticular hydrocarbon dimorphism in a wasp sheds light on hydrocarbon biosynthesis genes in Hymenoptera.</title>
        <authorList>
            <person name="Moris V.C."/>
            <person name="Podsiadlowski L."/>
            <person name="Martin S."/>
            <person name="Oeyen J.P."/>
            <person name="Donath A."/>
            <person name="Petersen M."/>
            <person name="Wilbrandt J."/>
            <person name="Misof B."/>
            <person name="Liedtke D."/>
            <person name="Thamm M."/>
            <person name="Scheiner R."/>
            <person name="Schmitt T."/>
            <person name="Niehuis O."/>
        </authorList>
    </citation>
    <scope>NUCLEOTIDE SEQUENCE</scope>
    <source>
        <strain evidence="1">GBR_01_08_01A</strain>
    </source>
</reference>
<organism evidence="1 2">
    <name type="scientific">Odynerus spinipes</name>
    <dbReference type="NCBI Taxonomy" id="1348599"/>
    <lineage>
        <taxon>Eukaryota</taxon>
        <taxon>Metazoa</taxon>
        <taxon>Ecdysozoa</taxon>
        <taxon>Arthropoda</taxon>
        <taxon>Hexapoda</taxon>
        <taxon>Insecta</taxon>
        <taxon>Pterygota</taxon>
        <taxon>Neoptera</taxon>
        <taxon>Endopterygota</taxon>
        <taxon>Hymenoptera</taxon>
        <taxon>Apocrita</taxon>
        <taxon>Aculeata</taxon>
        <taxon>Vespoidea</taxon>
        <taxon>Vespidae</taxon>
        <taxon>Eumeninae</taxon>
        <taxon>Odynerus</taxon>
    </lineage>
</organism>
<dbReference type="PANTHER" id="PTHR11439:SF483">
    <property type="entry name" value="PEPTIDE SYNTHASE GLIP-LIKE, PUTATIVE (AFU_ORTHOLOGUE AFUA_3G12920)-RELATED"/>
    <property type="match status" value="1"/>
</dbReference>
<proteinExistence type="predicted"/>
<sequence length="128" mass="15087">MWRSNKQRSVGLSTCVAELFACSETVKDIIWVKNILVEMNFYMFYCKPIILYCDNRAAIEWIGNNRSSTKTRHVNMKFHFIRDEIEKGELSVRHIDTKHMIADFLTKAITREKLLWSLKEIGLVDIET</sequence>
<dbReference type="PANTHER" id="PTHR11439">
    <property type="entry name" value="GAG-POL-RELATED RETROTRANSPOSON"/>
    <property type="match status" value="1"/>
</dbReference>